<protein>
    <submittedName>
        <fullName evidence="1">Uncharacterized protein</fullName>
    </submittedName>
</protein>
<organism evidence="1 2">
    <name type="scientific">Roseicella frigidaeris</name>
    <dbReference type="NCBI Taxonomy" id="2230885"/>
    <lineage>
        <taxon>Bacteria</taxon>
        <taxon>Pseudomonadati</taxon>
        <taxon>Pseudomonadota</taxon>
        <taxon>Alphaproteobacteria</taxon>
        <taxon>Acetobacterales</taxon>
        <taxon>Roseomonadaceae</taxon>
        <taxon>Roseicella</taxon>
    </lineage>
</organism>
<name>A0A327M748_9PROT</name>
<sequence length="162" mass="16925">MREAEMAIAPSLVLDAVEELLPAVVSRFAGVREADNGSWIRADEAFVDRLGCQVVMAAGLHPADARDAARRLVEMLTSRGLCISPEPSRSGNGLGARLARLADVLAGAAPGGFRVEAVAAALSALAGEVQEREEAAVPAHLRLVPGALPSSVVRLEARRART</sequence>
<dbReference type="AlphaFoldDB" id="A0A327M748"/>
<dbReference type="RefSeq" id="WP_111472320.1">
    <property type="nucleotide sequence ID" value="NZ_QLIX01000030.1"/>
</dbReference>
<evidence type="ECO:0000313" key="1">
    <source>
        <dbReference type="EMBL" id="RAI55908.1"/>
    </source>
</evidence>
<dbReference type="EMBL" id="QLIX01000030">
    <property type="protein sequence ID" value="RAI55908.1"/>
    <property type="molecule type" value="Genomic_DNA"/>
</dbReference>
<evidence type="ECO:0000313" key="2">
    <source>
        <dbReference type="Proteomes" id="UP000249065"/>
    </source>
</evidence>
<proteinExistence type="predicted"/>
<keyword evidence="2" id="KW-1185">Reference proteome</keyword>
<accession>A0A327M748</accession>
<dbReference type="Proteomes" id="UP000249065">
    <property type="component" value="Unassembled WGS sequence"/>
</dbReference>
<gene>
    <name evidence="1" type="ORF">DOO78_23450</name>
</gene>
<comment type="caution">
    <text evidence="1">The sequence shown here is derived from an EMBL/GenBank/DDBJ whole genome shotgun (WGS) entry which is preliminary data.</text>
</comment>
<reference evidence="2" key="1">
    <citation type="submission" date="2018-06" db="EMBL/GenBank/DDBJ databases">
        <authorList>
            <person name="Khan S.A."/>
        </authorList>
    </citation>
    <scope>NUCLEOTIDE SEQUENCE [LARGE SCALE GENOMIC DNA]</scope>
    <source>
        <strain evidence="2">DB-1506</strain>
    </source>
</reference>